<keyword evidence="2" id="KW-1185">Reference proteome</keyword>
<geneLocation type="plasmid" evidence="1 2">
    <name>pP880102</name>
</geneLocation>
<dbReference type="EMBL" id="CP001289">
    <property type="protein sequence ID" value="ACK68421.1"/>
    <property type="molecule type" value="Genomic_DNA"/>
</dbReference>
<sequence>MESEQARGEEKEVNLCIKVPKSLRQHWAAEAKRQGTTMTAIIIEALTAKFGEPN</sequence>
<protein>
    <submittedName>
        <fullName evidence="1">Uncharacterized protein</fullName>
    </submittedName>
</protein>
<keyword evidence="1" id="KW-0614">Plasmid</keyword>
<dbReference type="AlphaFoldDB" id="B7K6J9"/>
<dbReference type="KEGG" id="cyp:PCC8801_4510"/>
<gene>
    <name evidence="1" type="ordered locus">PCC8801_4510</name>
</gene>
<dbReference type="RefSeq" id="WP_012593073.1">
    <property type="nucleotide sequence ID" value="NC_011723.1"/>
</dbReference>
<reference evidence="2" key="1">
    <citation type="journal article" date="2011" name="MBio">
        <title>Novel metabolic attributes of the genus Cyanothece, comprising a group of unicellular nitrogen-fixing Cyanobacteria.</title>
        <authorList>
            <person name="Bandyopadhyay A."/>
            <person name="Elvitigala T."/>
            <person name="Welsh E."/>
            <person name="Stockel J."/>
            <person name="Liberton M."/>
            <person name="Min H."/>
            <person name="Sherman L.A."/>
            <person name="Pakrasi H.B."/>
        </authorList>
    </citation>
    <scope>NUCLEOTIDE SEQUENCE [LARGE SCALE GENOMIC DNA]</scope>
    <source>
        <strain evidence="2">PCC 8801</strain>
        <plasmid evidence="2">pP880102</plasmid>
    </source>
</reference>
<dbReference type="eggNOG" id="ENOG5033FAF">
    <property type="taxonomic scope" value="Bacteria"/>
</dbReference>
<evidence type="ECO:0000313" key="2">
    <source>
        <dbReference type="Proteomes" id="UP000008204"/>
    </source>
</evidence>
<organism evidence="1 2">
    <name type="scientific">Rippkaea orientalis (strain PCC 8801 / RF-1)</name>
    <name type="common">Cyanothece sp. (strain PCC 8801)</name>
    <dbReference type="NCBI Taxonomy" id="41431"/>
    <lineage>
        <taxon>Bacteria</taxon>
        <taxon>Bacillati</taxon>
        <taxon>Cyanobacteriota</taxon>
        <taxon>Cyanophyceae</taxon>
        <taxon>Oscillatoriophycideae</taxon>
        <taxon>Chroococcales</taxon>
        <taxon>Aphanothecaceae</taxon>
        <taxon>Rippkaea</taxon>
        <taxon>Rippkaea orientalis</taxon>
    </lineage>
</organism>
<proteinExistence type="predicted"/>
<dbReference type="Gene3D" id="1.10.1220.10">
    <property type="entry name" value="Met repressor-like"/>
    <property type="match status" value="1"/>
</dbReference>
<accession>B7K6J9</accession>
<evidence type="ECO:0000313" key="1">
    <source>
        <dbReference type="EMBL" id="ACK68421.1"/>
    </source>
</evidence>
<name>B7K6J9_RIPO1</name>
<dbReference type="Proteomes" id="UP000008204">
    <property type="component" value="Plasmid pP880102"/>
</dbReference>
<dbReference type="GO" id="GO:0006355">
    <property type="term" value="P:regulation of DNA-templated transcription"/>
    <property type="evidence" value="ECO:0007669"/>
    <property type="project" value="InterPro"/>
</dbReference>
<dbReference type="HOGENOM" id="CLU_3042582_0_0_3"/>
<dbReference type="InterPro" id="IPR013321">
    <property type="entry name" value="Arc_rbn_hlx_hlx"/>
</dbReference>